<evidence type="ECO:0000256" key="11">
    <source>
        <dbReference type="ARBA" id="ARBA00033391"/>
    </source>
</evidence>
<dbReference type="GO" id="GO:0005829">
    <property type="term" value="C:cytosol"/>
    <property type="evidence" value="ECO:0007669"/>
    <property type="project" value="TreeGrafter"/>
</dbReference>
<evidence type="ECO:0000256" key="9">
    <source>
        <dbReference type="ARBA" id="ARBA00030138"/>
    </source>
</evidence>
<evidence type="ECO:0000313" key="13">
    <source>
        <dbReference type="EMBL" id="SDP23598.1"/>
    </source>
</evidence>
<evidence type="ECO:0000256" key="7">
    <source>
        <dbReference type="ARBA" id="ARBA00022679"/>
    </source>
</evidence>
<keyword evidence="8" id="KW-0663">Pyridoxal phosphate</keyword>
<dbReference type="Pfam" id="PF01063">
    <property type="entry name" value="Aminotran_4"/>
    <property type="match status" value="1"/>
</dbReference>
<evidence type="ECO:0000256" key="3">
    <source>
        <dbReference type="ARBA" id="ARBA00011738"/>
    </source>
</evidence>
<dbReference type="GO" id="GO:0046416">
    <property type="term" value="P:D-amino acid metabolic process"/>
    <property type="evidence" value="ECO:0007669"/>
    <property type="project" value="InterPro"/>
</dbReference>
<keyword evidence="6" id="KW-0032">Aminotransferase</keyword>
<sequence length="296" mass="33946">MTIHDHILTENDFVKQDTLKYPFEERGLQFGDGIYEVIRVYNGSYYLIDEHIDRLYRSAAAVKIDVPYKKEEMYERLYELLKKNGIKGDAKVYLQITRGSAPRDHAFPDQTQANLYAYVKDLPRPESFLREGVSAITQEDVRWDWCYIKSLNLLPNVLAKQTAKEQGCYEAILHKNGEVTECSSSNVYFVRQGKVYTHPAKKNILHGCVRMRVEAFCKRENIDFIEEAFQVEDLAYADELFLSSSTSEIMPILKVDGQTIGDGQPGAVTRKLQKCYEADAHINQEDSIFTSQAAAE</sequence>
<name>A0A1H0R3Q0_HALAD</name>
<dbReference type="EMBL" id="FNIZ01000014">
    <property type="protein sequence ID" value="SDP23598.1"/>
    <property type="molecule type" value="Genomic_DNA"/>
</dbReference>
<accession>A0A1H0R3Q0</accession>
<dbReference type="InterPro" id="IPR005784">
    <property type="entry name" value="D_amino_transT"/>
</dbReference>
<evidence type="ECO:0000256" key="5">
    <source>
        <dbReference type="ARBA" id="ARBA00021779"/>
    </source>
</evidence>
<dbReference type="STRING" id="240303.SAMN05421677_11446"/>
<comment type="cofactor">
    <cofactor evidence="1">
        <name>pyridoxal 5'-phosphate</name>
        <dbReference type="ChEBI" id="CHEBI:597326"/>
    </cofactor>
</comment>
<evidence type="ECO:0000256" key="1">
    <source>
        <dbReference type="ARBA" id="ARBA00001933"/>
    </source>
</evidence>
<dbReference type="GO" id="GO:0046394">
    <property type="term" value="P:carboxylic acid biosynthetic process"/>
    <property type="evidence" value="ECO:0007669"/>
    <property type="project" value="UniProtKB-ARBA"/>
</dbReference>
<dbReference type="EC" id="2.6.1.21" evidence="4"/>
<dbReference type="InterPro" id="IPR043132">
    <property type="entry name" value="BCAT-like_C"/>
</dbReference>
<protein>
    <recommendedName>
        <fullName evidence="5">D-alanine aminotransferase</fullName>
        <ecNumber evidence="4">2.6.1.21</ecNumber>
    </recommendedName>
    <alternativeName>
        <fullName evidence="11">D-amino acid aminotransferase</fullName>
    </alternativeName>
    <alternativeName>
        <fullName evidence="9">D-amino acid transaminase</fullName>
    </alternativeName>
    <alternativeName>
        <fullName evidence="10">D-aspartate aminotransferase</fullName>
    </alternativeName>
</protein>
<dbReference type="Proteomes" id="UP000198860">
    <property type="component" value="Unassembled WGS sequence"/>
</dbReference>
<organism evidence="13 14">
    <name type="scientific">Halobacillus aidingensis</name>
    <dbReference type="NCBI Taxonomy" id="240303"/>
    <lineage>
        <taxon>Bacteria</taxon>
        <taxon>Bacillati</taxon>
        <taxon>Bacillota</taxon>
        <taxon>Bacilli</taxon>
        <taxon>Bacillales</taxon>
        <taxon>Bacillaceae</taxon>
        <taxon>Halobacillus</taxon>
    </lineage>
</organism>
<evidence type="ECO:0000313" key="14">
    <source>
        <dbReference type="Proteomes" id="UP000198860"/>
    </source>
</evidence>
<comment type="similarity">
    <text evidence="2">Belongs to the class-IV pyridoxal-phosphate-dependent aminotransferase family.</text>
</comment>
<gene>
    <name evidence="13" type="ORF">SAMN05421677_11446</name>
</gene>
<keyword evidence="7" id="KW-0808">Transferase</keyword>
<reference evidence="14" key="1">
    <citation type="submission" date="2016-10" db="EMBL/GenBank/DDBJ databases">
        <authorList>
            <person name="Varghese N."/>
            <person name="Submissions S."/>
        </authorList>
    </citation>
    <scope>NUCLEOTIDE SEQUENCE [LARGE SCALE GENOMIC DNA]</scope>
    <source>
        <strain evidence="14">CGMCC 1.3703</strain>
    </source>
</reference>
<dbReference type="InterPro" id="IPR036038">
    <property type="entry name" value="Aminotransferase-like"/>
</dbReference>
<dbReference type="Gene3D" id="3.30.470.10">
    <property type="match status" value="1"/>
</dbReference>
<dbReference type="PANTHER" id="PTHR42743">
    <property type="entry name" value="AMINO-ACID AMINOTRANSFERASE"/>
    <property type="match status" value="1"/>
</dbReference>
<evidence type="ECO:0000256" key="12">
    <source>
        <dbReference type="ARBA" id="ARBA00047911"/>
    </source>
</evidence>
<dbReference type="PANTHER" id="PTHR42743:SF10">
    <property type="entry name" value="D-ALANINE AMINOTRANSFERASE"/>
    <property type="match status" value="1"/>
</dbReference>
<evidence type="ECO:0000256" key="10">
    <source>
        <dbReference type="ARBA" id="ARBA00033316"/>
    </source>
</evidence>
<dbReference type="Gene3D" id="3.20.10.10">
    <property type="entry name" value="D-amino Acid Aminotransferase, subunit A, domain 2"/>
    <property type="match status" value="1"/>
</dbReference>
<comment type="catalytic activity">
    <reaction evidence="12">
        <text>D-alanine + 2-oxoglutarate = D-glutamate + pyruvate</text>
        <dbReference type="Rhea" id="RHEA:15869"/>
        <dbReference type="ChEBI" id="CHEBI:15361"/>
        <dbReference type="ChEBI" id="CHEBI:16810"/>
        <dbReference type="ChEBI" id="CHEBI:29986"/>
        <dbReference type="ChEBI" id="CHEBI:57416"/>
        <dbReference type="EC" id="2.6.1.21"/>
    </reaction>
</comment>
<dbReference type="OrthoDB" id="9805628at2"/>
<dbReference type="CDD" id="cd01558">
    <property type="entry name" value="D-AAT_like"/>
    <property type="match status" value="1"/>
</dbReference>
<dbReference type="GO" id="GO:0030170">
    <property type="term" value="F:pyridoxal phosphate binding"/>
    <property type="evidence" value="ECO:0007669"/>
    <property type="project" value="InterPro"/>
</dbReference>
<comment type="subunit">
    <text evidence="3">Homodimer.</text>
</comment>
<keyword evidence="14" id="KW-1185">Reference proteome</keyword>
<dbReference type="InterPro" id="IPR043131">
    <property type="entry name" value="BCAT-like_N"/>
</dbReference>
<dbReference type="InterPro" id="IPR050571">
    <property type="entry name" value="Class-IV_PLP-Dep_Aminotrnsfr"/>
</dbReference>
<evidence type="ECO:0000256" key="8">
    <source>
        <dbReference type="ARBA" id="ARBA00022898"/>
    </source>
</evidence>
<dbReference type="SUPFAM" id="SSF56752">
    <property type="entry name" value="D-aminoacid aminotransferase-like PLP-dependent enzymes"/>
    <property type="match status" value="1"/>
</dbReference>
<dbReference type="RefSeq" id="WP_089653159.1">
    <property type="nucleotide sequence ID" value="NZ_FNIZ01000014.1"/>
</dbReference>
<dbReference type="NCBIfam" id="TIGR01121">
    <property type="entry name" value="D_amino_aminoT"/>
    <property type="match status" value="1"/>
</dbReference>
<evidence type="ECO:0000256" key="2">
    <source>
        <dbReference type="ARBA" id="ARBA00009320"/>
    </source>
</evidence>
<evidence type="ECO:0000256" key="6">
    <source>
        <dbReference type="ARBA" id="ARBA00022576"/>
    </source>
</evidence>
<dbReference type="AlphaFoldDB" id="A0A1H0R3Q0"/>
<dbReference type="GO" id="GO:0008652">
    <property type="term" value="P:amino acid biosynthetic process"/>
    <property type="evidence" value="ECO:0007669"/>
    <property type="project" value="UniProtKB-ARBA"/>
</dbReference>
<dbReference type="InterPro" id="IPR001544">
    <property type="entry name" value="Aminotrans_IV"/>
</dbReference>
<dbReference type="FunFam" id="3.20.10.10:FF:000002">
    <property type="entry name" value="D-alanine aminotransferase"/>
    <property type="match status" value="1"/>
</dbReference>
<dbReference type="GO" id="GO:0047810">
    <property type="term" value="F:D-alanine-2-oxoglutarate aminotransferase activity"/>
    <property type="evidence" value="ECO:0007669"/>
    <property type="project" value="UniProtKB-EC"/>
</dbReference>
<evidence type="ECO:0000256" key="4">
    <source>
        <dbReference type="ARBA" id="ARBA00012874"/>
    </source>
</evidence>
<proteinExistence type="inferred from homology"/>